<organism evidence="11 12">
    <name type="scientific">Aerophobetes bacterium</name>
    <dbReference type="NCBI Taxonomy" id="2030807"/>
    <lineage>
        <taxon>Bacteria</taxon>
        <taxon>Candidatus Aerophobota</taxon>
    </lineage>
</organism>
<dbReference type="AlphaFoldDB" id="A0A523S0A7"/>
<dbReference type="Gene3D" id="3.30.930.10">
    <property type="entry name" value="Bira Bifunctional Protein, Domain 2"/>
    <property type="match status" value="1"/>
</dbReference>
<dbReference type="GO" id="GO:0005829">
    <property type="term" value="C:cytosol"/>
    <property type="evidence" value="ECO:0007669"/>
    <property type="project" value="TreeGrafter"/>
</dbReference>
<reference evidence="11 12" key="1">
    <citation type="submission" date="2019-03" db="EMBL/GenBank/DDBJ databases">
        <title>Metabolic potential of uncultured bacteria and archaea associated with petroleum seepage in deep-sea sediments.</title>
        <authorList>
            <person name="Dong X."/>
            <person name="Hubert C."/>
        </authorList>
    </citation>
    <scope>NUCLEOTIDE SEQUENCE [LARGE SCALE GENOMIC DNA]</scope>
    <source>
        <strain evidence="11">E44_bin7</strain>
    </source>
</reference>
<dbReference type="GO" id="GO:0004813">
    <property type="term" value="F:alanine-tRNA ligase activity"/>
    <property type="evidence" value="ECO:0007669"/>
    <property type="project" value="UniProtKB-EC"/>
</dbReference>
<evidence type="ECO:0000256" key="7">
    <source>
        <dbReference type="ARBA" id="ARBA00022884"/>
    </source>
</evidence>
<dbReference type="Pfam" id="PF01411">
    <property type="entry name" value="tRNA-synt_2c"/>
    <property type="match status" value="1"/>
</dbReference>
<dbReference type="InterPro" id="IPR018165">
    <property type="entry name" value="Ala-tRNA-synth_IIc_core"/>
</dbReference>
<dbReference type="EMBL" id="SOKJ01000153">
    <property type="protein sequence ID" value="TET11468.1"/>
    <property type="molecule type" value="Genomic_DNA"/>
</dbReference>
<protein>
    <recommendedName>
        <fullName evidence="2">alanine--tRNA ligase</fullName>
        <ecNumber evidence="2">6.1.1.7</ecNumber>
    </recommendedName>
</protein>
<dbReference type="PANTHER" id="PTHR11777:SF9">
    <property type="entry name" value="ALANINE--TRNA LIGASE, CYTOPLASMIC"/>
    <property type="match status" value="1"/>
</dbReference>
<feature type="non-terminal residue" evidence="11">
    <location>
        <position position="80"/>
    </location>
</feature>
<dbReference type="EC" id="6.1.1.7" evidence="2"/>
<keyword evidence="4" id="KW-0436">Ligase</keyword>
<evidence type="ECO:0000256" key="5">
    <source>
        <dbReference type="ARBA" id="ARBA00022741"/>
    </source>
</evidence>
<proteinExistence type="inferred from homology"/>
<keyword evidence="7" id="KW-0694">RNA-binding</keyword>
<dbReference type="GO" id="GO:0000049">
    <property type="term" value="F:tRNA binding"/>
    <property type="evidence" value="ECO:0007669"/>
    <property type="project" value="UniProtKB-KW"/>
</dbReference>
<sequence length="80" mass="9070">MTGNEIRQKFLDFFKQRGHLVQPSAPLSIDDPTLLFTIAGMVPLKAFFLGKKKPPAFRLASCQLCFRTNDLDIVVQTSYH</sequence>
<evidence type="ECO:0000256" key="3">
    <source>
        <dbReference type="ARBA" id="ARBA00022555"/>
    </source>
</evidence>
<dbReference type="GO" id="GO:0002161">
    <property type="term" value="F:aminoacyl-tRNA deacylase activity"/>
    <property type="evidence" value="ECO:0007669"/>
    <property type="project" value="TreeGrafter"/>
</dbReference>
<evidence type="ECO:0000313" key="11">
    <source>
        <dbReference type="EMBL" id="TET11468.1"/>
    </source>
</evidence>
<comment type="similarity">
    <text evidence="1">Belongs to the class-II aminoacyl-tRNA synthetase family.</text>
</comment>
<feature type="domain" description="Alanyl-transfer RNA synthetases family profile" evidence="10">
    <location>
        <begin position="1"/>
        <end position="80"/>
    </location>
</feature>
<keyword evidence="9" id="KW-0030">Aminoacyl-tRNA synthetase</keyword>
<accession>A0A523S0A7</accession>
<evidence type="ECO:0000256" key="8">
    <source>
        <dbReference type="ARBA" id="ARBA00022917"/>
    </source>
</evidence>
<evidence type="ECO:0000259" key="10">
    <source>
        <dbReference type="PROSITE" id="PS50860"/>
    </source>
</evidence>
<keyword evidence="3" id="KW-0820">tRNA-binding</keyword>
<keyword evidence="5" id="KW-0547">Nucleotide-binding</keyword>
<dbReference type="PROSITE" id="PS50860">
    <property type="entry name" value="AA_TRNA_LIGASE_II_ALA"/>
    <property type="match status" value="1"/>
</dbReference>
<dbReference type="InterPro" id="IPR018164">
    <property type="entry name" value="Ala-tRNA-synth_IIc_N"/>
</dbReference>
<dbReference type="InterPro" id="IPR050058">
    <property type="entry name" value="Ala-tRNA_ligase"/>
</dbReference>
<dbReference type="GO" id="GO:0006419">
    <property type="term" value="P:alanyl-tRNA aminoacylation"/>
    <property type="evidence" value="ECO:0007669"/>
    <property type="project" value="InterPro"/>
</dbReference>
<keyword evidence="6" id="KW-0067">ATP-binding</keyword>
<gene>
    <name evidence="11" type="ORF">E3J84_02810</name>
</gene>
<dbReference type="Proteomes" id="UP000316360">
    <property type="component" value="Unassembled WGS sequence"/>
</dbReference>
<evidence type="ECO:0000256" key="9">
    <source>
        <dbReference type="ARBA" id="ARBA00023146"/>
    </source>
</evidence>
<name>A0A523S0A7_UNCAE</name>
<dbReference type="GO" id="GO:0005524">
    <property type="term" value="F:ATP binding"/>
    <property type="evidence" value="ECO:0007669"/>
    <property type="project" value="UniProtKB-KW"/>
</dbReference>
<keyword evidence="8" id="KW-0648">Protein biosynthesis</keyword>
<evidence type="ECO:0000256" key="2">
    <source>
        <dbReference type="ARBA" id="ARBA00013168"/>
    </source>
</evidence>
<dbReference type="InterPro" id="IPR045864">
    <property type="entry name" value="aa-tRNA-synth_II/BPL/LPL"/>
</dbReference>
<dbReference type="SUPFAM" id="SSF55681">
    <property type="entry name" value="Class II aaRS and biotin synthetases"/>
    <property type="match status" value="1"/>
</dbReference>
<evidence type="ECO:0000256" key="4">
    <source>
        <dbReference type="ARBA" id="ARBA00022598"/>
    </source>
</evidence>
<evidence type="ECO:0000256" key="1">
    <source>
        <dbReference type="ARBA" id="ARBA00008226"/>
    </source>
</evidence>
<comment type="caution">
    <text evidence="11">The sequence shown here is derived from an EMBL/GenBank/DDBJ whole genome shotgun (WGS) entry which is preliminary data.</text>
</comment>
<evidence type="ECO:0000313" key="12">
    <source>
        <dbReference type="Proteomes" id="UP000316360"/>
    </source>
</evidence>
<dbReference type="PANTHER" id="PTHR11777">
    <property type="entry name" value="ALANYL-TRNA SYNTHETASE"/>
    <property type="match status" value="1"/>
</dbReference>
<evidence type="ECO:0000256" key="6">
    <source>
        <dbReference type="ARBA" id="ARBA00022840"/>
    </source>
</evidence>